<protein>
    <submittedName>
        <fullName evidence="2">Uncharacterized protein</fullName>
    </submittedName>
</protein>
<dbReference type="EMBL" id="MNBE01000098">
    <property type="protein sequence ID" value="OKP14455.1"/>
    <property type="molecule type" value="Genomic_DNA"/>
</dbReference>
<dbReference type="AlphaFoldDB" id="A0A1Q5UPQ0"/>
<feature type="region of interest" description="Disordered" evidence="1">
    <location>
        <begin position="234"/>
        <end position="268"/>
    </location>
</feature>
<dbReference type="STRING" id="1316194.A0A1Q5UPQ0"/>
<keyword evidence="3" id="KW-1185">Reference proteome</keyword>
<evidence type="ECO:0000256" key="1">
    <source>
        <dbReference type="SAM" id="MobiDB-lite"/>
    </source>
</evidence>
<gene>
    <name evidence="2" type="ORF">PENSUB_14067</name>
</gene>
<proteinExistence type="predicted"/>
<dbReference type="Pfam" id="PF04749">
    <property type="entry name" value="PLAC8"/>
    <property type="match status" value="1"/>
</dbReference>
<evidence type="ECO:0000313" key="3">
    <source>
        <dbReference type="Proteomes" id="UP000186955"/>
    </source>
</evidence>
<accession>A0A1Q5UPQ0</accession>
<name>A0A1Q5UPQ0_9EURO</name>
<dbReference type="InterPro" id="IPR006461">
    <property type="entry name" value="PLAC_motif_containing"/>
</dbReference>
<feature type="compositionally biased region" description="Basic and acidic residues" evidence="1">
    <location>
        <begin position="234"/>
        <end position="248"/>
    </location>
</feature>
<dbReference type="Proteomes" id="UP000186955">
    <property type="component" value="Unassembled WGS sequence"/>
</dbReference>
<feature type="compositionally biased region" description="Basic and acidic residues" evidence="1">
    <location>
        <begin position="126"/>
        <end position="135"/>
    </location>
</feature>
<sequence>MHAGSQRPEPGSPPPPLPVDSRIAMQPQDAIEQQPPTLLPPAPTHQQQQQYHQQERIQSHQYIPSEKERHLQEEGIIPTYSRYPPPEQHPAFQAPFSPPPEQQHHHQIPQYAYASPPSSPGPLPLKTHEPPKRSDTLSIEPDANPLQSPKTSYFPPPPTPAVHGSHAPPGEDLSAFHQPGQIMHPNQEVEGLLATIQHTRTRKAYGIEGDVCSDCVRATCCTCCTLIQDEKEFQKREERRGRAARERGATLLSPYTAPGPMTYGLPPK</sequence>
<organism evidence="2 3">
    <name type="scientific">Penicillium subrubescens</name>
    <dbReference type="NCBI Taxonomy" id="1316194"/>
    <lineage>
        <taxon>Eukaryota</taxon>
        <taxon>Fungi</taxon>
        <taxon>Dikarya</taxon>
        <taxon>Ascomycota</taxon>
        <taxon>Pezizomycotina</taxon>
        <taxon>Eurotiomycetes</taxon>
        <taxon>Eurotiomycetidae</taxon>
        <taxon>Eurotiales</taxon>
        <taxon>Aspergillaceae</taxon>
        <taxon>Penicillium</taxon>
    </lineage>
</organism>
<comment type="caution">
    <text evidence="2">The sequence shown here is derived from an EMBL/GenBank/DDBJ whole genome shotgun (WGS) entry which is preliminary data.</text>
</comment>
<reference evidence="2 3" key="1">
    <citation type="submission" date="2016-10" db="EMBL/GenBank/DDBJ databases">
        <title>Genome sequence of the ascomycete fungus Penicillium subrubescens.</title>
        <authorList>
            <person name="De Vries R.P."/>
            <person name="Peng M."/>
            <person name="Dilokpimol A."/>
            <person name="Hilden K."/>
            <person name="Makela M.R."/>
            <person name="Grigoriev I."/>
            <person name="Riley R."/>
            <person name="Granchi Z."/>
        </authorList>
    </citation>
    <scope>NUCLEOTIDE SEQUENCE [LARGE SCALE GENOMIC DNA]</scope>
    <source>
        <strain evidence="2 3">CBS 132785</strain>
    </source>
</reference>
<evidence type="ECO:0000313" key="2">
    <source>
        <dbReference type="EMBL" id="OKP14455.1"/>
    </source>
</evidence>
<feature type="region of interest" description="Disordered" evidence="1">
    <location>
        <begin position="1"/>
        <end position="167"/>
    </location>
</feature>